<gene>
    <name evidence="1" type="ORF">TDUB1175_LOCUS13529</name>
</gene>
<evidence type="ECO:0000313" key="1">
    <source>
        <dbReference type="EMBL" id="CAD8314740.1"/>
    </source>
</evidence>
<dbReference type="AlphaFoldDB" id="A0A7R9Z9R1"/>
<protein>
    <submittedName>
        <fullName evidence="1">Uncharacterized protein</fullName>
    </submittedName>
</protein>
<accession>A0A7R9Z9R1</accession>
<reference evidence="1" key="1">
    <citation type="submission" date="2021-01" db="EMBL/GenBank/DDBJ databases">
        <authorList>
            <person name="Corre E."/>
            <person name="Pelletier E."/>
            <person name="Niang G."/>
            <person name="Scheremetjew M."/>
            <person name="Finn R."/>
            <person name="Kale V."/>
            <person name="Holt S."/>
            <person name="Cochrane G."/>
            <person name="Meng A."/>
            <person name="Brown T."/>
            <person name="Cohen L."/>
        </authorList>
    </citation>
    <scope>NUCLEOTIDE SEQUENCE</scope>
    <source>
        <strain evidence="1">CCMP147</strain>
    </source>
</reference>
<name>A0A7R9Z9R1_9STRA</name>
<dbReference type="EMBL" id="HBED01027067">
    <property type="protein sequence ID" value="CAD8314740.1"/>
    <property type="molecule type" value="Transcribed_RNA"/>
</dbReference>
<organism evidence="1">
    <name type="scientific">Pseudictyota dubia</name>
    <dbReference type="NCBI Taxonomy" id="2749911"/>
    <lineage>
        <taxon>Eukaryota</taxon>
        <taxon>Sar</taxon>
        <taxon>Stramenopiles</taxon>
        <taxon>Ochrophyta</taxon>
        <taxon>Bacillariophyta</taxon>
        <taxon>Mediophyceae</taxon>
        <taxon>Biddulphiophycidae</taxon>
        <taxon>Eupodiscales</taxon>
        <taxon>Odontellaceae</taxon>
        <taxon>Pseudictyota</taxon>
    </lineage>
</organism>
<proteinExistence type="predicted"/>
<sequence>MYRLNSRKWCRSGVQESDEVRCVEGDKAAVHFLRTEPVESSQCETAEAVAFSHYQSWPTYCAPNFLPAETLIISSPRQEETRGLLITTCHGSLGPEYIARIGLASLS</sequence>